<organism evidence="2 4">
    <name type="scientific">Bacillus canaveralius</name>
    <dbReference type="NCBI Taxonomy" id="1403243"/>
    <lineage>
        <taxon>Bacteria</taxon>
        <taxon>Bacillati</taxon>
        <taxon>Bacillota</taxon>
        <taxon>Bacilli</taxon>
        <taxon>Bacillales</taxon>
        <taxon>Bacillaceae</taxon>
        <taxon>Bacillus</taxon>
    </lineage>
</organism>
<evidence type="ECO:0000313" key="5">
    <source>
        <dbReference type="Proteomes" id="UP000235114"/>
    </source>
</evidence>
<dbReference type="EMBL" id="PGVD01000013">
    <property type="protein sequence ID" value="PLS00246.1"/>
    <property type="molecule type" value="Genomic_DNA"/>
</dbReference>
<feature type="transmembrane region" description="Helical" evidence="1">
    <location>
        <begin position="131"/>
        <end position="154"/>
    </location>
</feature>
<accession>A0A2N5GRQ2</accession>
<reference evidence="2 4" key="1">
    <citation type="submission" date="2017-11" db="EMBL/GenBank/DDBJ databases">
        <title>Comparitive Functional Genomics of Dry Heat Resistant strains isolated from the Viking Spacecraft.</title>
        <authorList>
            <person name="Seuylemezian A."/>
            <person name="Cooper K."/>
            <person name="Vaishampayan P."/>
        </authorList>
    </citation>
    <scope>NUCLEOTIDE SEQUENCE [LARGE SCALE GENOMIC DNA]</scope>
    <source>
        <strain evidence="2 4">M4.6</strain>
    </source>
</reference>
<reference evidence="3 5" key="2">
    <citation type="submission" date="2017-12" db="EMBL/GenBank/DDBJ databases">
        <title>Comparative Functional Genomics of Dry Heat Resistant strains isolated from the Viking Spacecraft.</title>
        <authorList>
            <person name="Seuylemezian A."/>
            <person name="Cooper K."/>
            <person name="Vaishampayan P."/>
        </authorList>
    </citation>
    <scope>NUCLEOTIDE SEQUENCE [LARGE SCALE GENOMIC DNA]</scope>
    <source>
        <strain evidence="3 5">ATCC 29669</strain>
    </source>
</reference>
<dbReference type="InterPro" id="IPR014617">
    <property type="entry name" value="YphA_Bacsu"/>
</dbReference>
<dbReference type="Proteomes" id="UP000235114">
    <property type="component" value="Unassembled WGS sequence"/>
</dbReference>
<protein>
    <submittedName>
        <fullName evidence="2">Uncharacterized protein</fullName>
    </submittedName>
</protein>
<feature type="transmembrane region" description="Helical" evidence="1">
    <location>
        <begin position="76"/>
        <end position="96"/>
    </location>
</feature>
<dbReference type="EMBL" id="PGVA01000004">
    <property type="protein sequence ID" value="PLR86126.1"/>
    <property type="molecule type" value="Genomic_DNA"/>
</dbReference>
<feature type="transmembrane region" description="Helical" evidence="1">
    <location>
        <begin position="102"/>
        <end position="124"/>
    </location>
</feature>
<dbReference type="RefSeq" id="WP_101575790.1">
    <property type="nucleotide sequence ID" value="NZ_PGVA01000004.1"/>
</dbReference>
<dbReference type="Proteomes" id="UP000234951">
    <property type="component" value="Unassembled WGS sequence"/>
</dbReference>
<dbReference type="PIRSF" id="PIRSF036710">
    <property type="entry name" value="YphA_Bacsu"/>
    <property type="match status" value="1"/>
</dbReference>
<dbReference type="Pfam" id="PF24124">
    <property type="entry name" value="YphA"/>
    <property type="match status" value="1"/>
</dbReference>
<evidence type="ECO:0000256" key="1">
    <source>
        <dbReference type="SAM" id="Phobius"/>
    </source>
</evidence>
<feature type="transmembrane region" description="Helical" evidence="1">
    <location>
        <begin position="166"/>
        <end position="187"/>
    </location>
</feature>
<feature type="transmembrane region" description="Helical" evidence="1">
    <location>
        <begin position="6"/>
        <end position="22"/>
    </location>
</feature>
<dbReference type="AlphaFoldDB" id="A0A2N5GRQ2"/>
<keyword evidence="1" id="KW-0812">Transmembrane</keyword>
<keyword evidence="1" id="KW-1133">Transmembrane helix</keyword>
<gene>
    <name evidence="2" type="ORF">CU635_03565</name>
    <name evidence="3" type="ORF">CVD25_05275</name>
</gene>
<proteinExistence type="predicted"/>
<feature type="transmembrane region" description="Helical" evidence="1">
    <location>
        <begin position="52"/>
        <end position="69"/>
    </location>
</feature>
<evidence type="ECO:0000313" key="2">
    <source>
        <dbReference type="EMBL" id="PLR86126.1"/>
    </source>
</evidence>
<feature type="transmembrane region" description="Helical" evidence="1">
    <location>
        <begin position="29"/>
        <end position="46"/>
    </location>
</feature>
<evidence type="ECO:0000313" key="4">
    <source>
        <dbReference type="Proteomes" id="UP000234951"/>
    </source>
</evidence>
<sequence>MEGIIFYWISWLIWILATFFLKKENRYRFRISLAMLIAIMLSTAQFSLFGFSFYWAPVVLLLFVYWEIAKLKKGQLAYYIICALIVTLAYVSFLLFELFDPVWVLFDRKLMLGFIIVYLIVVLYEDIKMRICILLSGAFHGEVVFALIIKKLAINYKIGALEFLDLVALAAGVLLGWNGLKYAILLLEKTVSQFEREKQKTS</sequence>
<dbReference type="OrthoDB" id="2965169at2"/>
<name>A0A2N5GRQ2_9BACI</name>
<keyword evidence="5" id="KW-1185">Reference proteome</keyword>
<comment type="caution">
    <text evidence="2">The sequence shown here is derived from an EMBL/GenBank/DDBJ whole genome shotgun (WGS) entry which is preliminary data.</text>
</comment>
<keyword evidence="1" id="KW-0472">Membrane</keyword>
<evidence type="ECO:0000313" key="3">
    <source>
        <dbReference type="EMBL" id="PLS00246.1"/>
    </source>
</evidence>